<evidence type="ECO:0000313" key="8">
    <source>
        <dbReference type="EMBL" id="MBD2723331.1"/>
    </source>
</evidence>
<reference evidence="8 9" key="1">
    <citation type="submission" date="2020-09" db="EMBL/GenBank/DDBJ databases">
        <authorList>
            <person name="Kim M.K."/>
        </authorList>
    </citation>
    <scope>NUCLEOTIDE SEQUENCE [LARGE SCALE GENOMIC DNA]</scope>
    <source>
        <strain evidence="8 9">BT189</strain>
    </source>
</reference>
<feature type="transmembrane region" description="Helical" evidence="5">
    <location>
        <begin position="447"/>
        <end position="467"/>
    </location>
</feature>
<dbReference type="RefSeq" id="WP_190925858.1">
    <property type="nucleotide sequence ID" value="NZ_JACXAC010000004.1"/>
</dbReference>
<feature type="transmembrane region" description="Helical" evidence="5">
    <location>
        <begin position="68"/>
        <end position="95"/>
    </location>
</feature>
<feature type="transmembrane region" description="Helical" evidence="5">
    <location>
        <begin position="142"/>
        <end position="163"/>
    </location>
</feature>
<dbReference type="Pfam" id="PF13515">
    <property type="entry name" value="FUSC_2"/>
    <property type="match status" value="1"/>
</dbReference>
<keyword evidence="4 5" id="KW-0472">Membrane</keyword>
<evidence type="ECO:0000256" key="4">
    <source>
        <dbReference type="ARBA" id="ARBA00023136"/>
    </source>
</evidence>
<evidence type="ECO:0000256" key="2">
    <source>
        <dbReference type="ARBA" id="ARBA00022692"/>
    </source>
</evidence>
<evidence type="ECO:0000313" key="9">
    <source>
        <dbReference type="Proteomes" id="UP000606003"/>
    </source>
</evidence>
<evidence type="ECO:0000256" key="3">
    <source>
        <dbReference type="ARBA" id="ARBA00022989"/>
    </source>
</evidence>
<dbReference type="Proteomes" id="UP000606003">
    <property type="component" value="Unassembled WGS sequence"/>
</dbReference>
<comment type="caution">
    <text evidence="8">The sequence shown here is derived from an EMBL/GenBank/DDBJ whole genome shotgun (WGS) entry which is preliminary data.</text>
</comment>
<proteinExistence type="predicted"/>
<evidence type="ECO:0000256" key="1">
    <source>
        <dbReference type="ARBA" id="ARBA00004141"/>
    </source>
</evidence>
<evidence type="ECO:0000259" key="7">
    <source>
        <dbReference type="Pfam" id="PF13515"/>
    </source>
</evidence>
<dbReference type="Pfam" id="PF12805">
    <property type="entry name" value="FUSC-like"/>
    <property type="match status" value="1"/>
</dbReference>
<dbReference type="EMBL" id="JACXAC010000004">
    <property type="protein sequence ID" value="MBD2723331.1"/>
    <property type="molecule type" value="Genomic_DNA"/>
</dbReference>
<dbReference type="PANTHER" id="PTHR31086">
    <property type="entry name" value="ALUMINUM-ACTIVATED MALATE TRANSPORTER 10"/>
    <property type="match status" value="1"/>
</dbReference>
<protein>
    <submittedName>
        <fullName evidence="8">FUSC family protein</fullName>
    </submittedName>
</protein>
<dbReference type="InterPro" id="IPR049453">
    <property type="entry name" value="Memb_transporter_dom"/>
</dbReference>
<evidence type="ECO:0000256" key="5">
    <source>
        <dbReference type="SAM" id="Phobius"/>
    </source>
</evidence>
<keyword evidence="9" id="KW-1185">Reference proteome</keyword>
<organism evidence="8 9">
    <name type="scientific">Hymenobacter armeniacus</name>
    <dbReference type="NCBI Taxonomy" id="2771358"/>
    <lineage>
        <taxon>Bacteria</taxon>
        <taxon>Pseudomonadati</taxon>
        <taxon>Bacteroidota</taxon>
        <taxon>Cytophagia</taxon>
        <taxon>Cytophagales</taxon>
        <taxon>Hymenobacteraceae</taxon>
        <taxon>Hymenobacter</taxon>
    </lineage>
</organism>
<keyword evidence="2 5" id="KW-0812">Transmembrane</keyword>
<keyword evidence="3 5" id="KW-1133">Transmembrane helix</keyword>
<feature type="transmembrane region" description="Helical" evidence="5">
    <location>
        <begin position="487"/>
        <end position="512"/>
    </location>
</feature>
<feature type="transmembrane region" description="Helical" evidence="5">
    <location>
        <begin position="107"/>
        <end position="130"/>
    </location>
</feature>
<name>A0ABR8JWZ7_9BACT</name>
<accession>A0ABR8JWZ7</accession>
<sequence>MNTHSRRLRYFLSGQNFSDGVRTTVAILLPALLLAQWGHFDLGLTVSTGAVCVSVTDTPGPAAHRRNGMLAALAVVVLTALLTSLAATSVWLLGLEIGVLSFLCTMFLVWGARAGAVGTAGLLNVVLLLAHPPALREVLPHVGLLALGGLWYAGLAMVAYQVLPYRPAQQALGECIHALARFLELKAKFYSPETALDEDYRELVAQQVVVNEKQEAARDFLFRTRQIVNETTSTGRRLVLTFVETVDLYERITAGYYDYGTVRATFGKSGVLPDIAALIRHIATELDHLGVAIQTSRRYAGPSPDLSQEWGRLQARISALDADGEGHTRVLKKILVNLRDIIRRVGNIRRYFDESLAATDAPAPSRAAEHARFVAHQEIERQAFSQNLTLKSSVFRHSVRMTLACLAAFVLAESLWHGQHNYWILMTVTIMLKPGFSLTRQRNQERIIGTLVGGALGGVILWALPWTEARFGVLVVFMVLAYSFQRTVYLATVIFLTAYLLIMFSFLGFNYIGVAEERITDTLMGCAIAFSAGYFLFPNWESEQLTDYMAAALRANLAYLRQLANRLAGRPLPPNEYRLLRKDVYVSGANLAAAFQRMLTEPKSKQYRPTETHEFVVLNHILSSNIAALTATLREAAPAVPPFAAESRRALTSALAALQKSLARMAPATAAPAPEVGLGTAEADAADDKTLLEQLSFLQKVSTDISKISEVLVEQKQSQLVAPSAAEA</sequence>
<feature type="domain" description="Integral membrane protein YccS N-terminal" evidence="6">
    <location>
        <begin position="72"/>
        <end position="348"/>
    </location>
</feature>
<feature type="domain" description="Integral membrane bound transporter" evidence="7">
    <location>
        <begin position="408"/>
        <end position="530"/>
    </location>
</feature>
<dbReference type="InterPro" id="IPR032692">
    <property type="entry name" value="YccS_N"/>
</dbReference>
<gene>
    <name evidence="8" type="ORF">IC234_14470</name>
</gene>
<evidence type="ECO:0000259" key="6">
    <source>
        <dbReference type="Pfam" id="PF12805"/>
    </source>
</evidence>
<comment type="subcellular location">
    <subcellularLocation>
        <location evidence="1">Membrane</location>
        <topology evidence="1">Multi-pass membrane protein</topology>
    </subcellularLocation>
</comment>